<proteinExistence type="predicted"/>
<dbReference type="EMBL" id="BAAAQY010000003">
    <property type="protein sequence ID" value="GAA2230218.1"/>
    <property type="molecule type" value="Genomic_DNA"/>
</dbReference>
<accession>A0ABN3DG39</accession>
<comment type="caution">
    <text evidence="1">The sequence shown here is derived from an EMBL/GenBank/DDBJ whole genome shotgun (WGS) entry which is preliminary data.</text>
</comment>
<sequence>MANPLPPALSLLEKRLGVAPGSLAGEEKSRAEAALEDAATLVLAEVRDTLAAAWATDAPTVAVLVALKAARREFENPQGISSETVEGHAVGITDASGVFLTSREIALVHRAASGRRGGFVGTVRILTAYEDS</sequence>
<protein>
    <recommendedName>
        <fullName evidence="3">Head-to-tail adaptor</fullName>
    </recommendedName>
</protein>
<keyword evidence="2" id="KW-1185">Reference proteome</keyword>
<evidence type="ECO:0008006" key="3">
    <source>
        <dbReference type="Google" id="ProtNLM"/>
    </source>
</evidence>
<name>A0ABN3DG39_9MICO</name>
<gene>
    <name evidence="1" type="ORF">GCM10009851_13720</name>
</gene>
<evidence type="ECO:0000313" key="2">
    <source>
        <dbReference type="Proteomes" id="UP001500929"/>
    </source>
</evidence>
<organism evidence="1 2">
    <name type="scientific">Herbiconiux moechotypicola</name>
    <dbReference type="NCBI Taxonomy" id="637393"/>
    <lineage>
        <taxon>Bacteria</taxon>
        <taxon>Bacillati</taxon>
        <taxon>Actinomycetota</taxon>
        <taxon>Actinomycetes</taxon>
        <taxon>Micrococcales</taxon>
        <taxon>Microbacteriaceae</taxon>
        <taxon>Herbiconiux</taxon>
    </lineage>
</organism>
<evidence type="ECO:0000313" key="1">
    <source>
        <dbReference type="EMBL" id="GAA2230218.1"/>
    </source>
</evidence>
<dbReference type="RefSeq" id="WP_259478869.1">
    <property type="nucleotide sequence ID" value="NZ_BAAAQY010000003.1"/>
</dbReference>
<reference evidence="1 2" key="1">
    <citation type="journal article" date="2019" name="Int. J. Syst. Evol. Microbiol.">
        <title>The Global Catalogue of Microorganisms (GCM) 10K type strain sequencing project: providing services to taxonomists for standard genome sequencing and annotation.</title>
        <authorList>
            <consortium name="The Broad Institute Genomics Platform"/>
            <consortium name="The Broad Institute Genome Sequencing Center for Infectious Disease"/>
            <person name="Wu L."/>
            <person name="Ma J."/>
        </authorList>
    </citation>
    <scope>NUCLEOTIDE SEQUENCE [LARGE SCALE GENOMIC DNA]</scope>
    <source>
        <strain evidence="1 2">JCM 16117</strain>
    </source>
</reference>
<dbReference type="Proteomes" id="UP001500929">
    <property type="component" value="Unassembled WGS sequence"/>
</dbReference>